<dbReference type="EMBL" id="BEYU01000064">
    <property type="protein sequence ID" value="GBG29718.1"/>
    <property type="molecule type" value="Genomic_DNA"/>
</dbReference>
<comment type="caution">
    <text evidence="2">The sequence shown here is derived from an EMBL/GenBank/DDBJ whole genome shotgun (WGS) entry which is preliminary data.</text>
</comment>
<sequence>MEGAASGRKRKRYAYRSVGDSDSGENGDGELRLEDGSVQDEKMLVHAGSVWDADERRRAGKMVPEPTDDMHSVPLGEELWIVSVPMGFDAEDLNGIKISGKNPEATVRVGAQFELRADKPGTFSQIRCMRPSSSYTNGLRLVGPPARTFHIHQRDEDEVDAESDHEDVVADAERERLRKAEEVVKQLLPPPREQIKFQTLNATKRAELLERLERCRARGSRKRQFPRADGEGDAAADVSMLTPEASSKKKKSSKKDKERSEHAKTARKEKKKHKKEKRRKSVA</sequence>
<name>A0A2R5GJ15_9STRA</name>
<gene>
    <name evidence="2" type="ORF">FCC1311_059392</name>
</gene>
<feature type="region of interest" description="Disordered" evidence="1">
    <location>
        <begin position="1"/>
        <end position="39"/>
    </location>
</feature>
<dbReference type="InParanoid" id="A0A2R5GJ15"/>
<feature type="compositionally biased region" description="Basic and acidic residues" evidence="1">
    <location>
        <begin position="255"/>
        <end position="266"/>
    </location>
</feature>
<feature type="compositionally biased region" description="Basic residues" evidence="1">
    <location>
        <begin position="267"/>
        <end position="283"/>
    </location>
</feature>
<protein>
    <submittedName>
        <fullName evidence="2">Uncharacterized protein</fullName>
    </submittedName>
</protein>
<evidence type="ECO:0000256" key="1">
    <source>
        <dbReference type="SAM" id="MobiDB-lite"/>
    </source>
</evidence>
<keyword evidence="3" id="KW-1185">Reference proteome</keyword>
<feature type="compositionally biased region" description="Basic and acidic residues" evidence="1">
    <location>
        <begin position="29"/>
        <end position="39"/>
    </location>
</feature>
<dbReference type="AlphaFoldDB" id="A0A2R5GJ15"/>
<feature type="region of interest" description="Disordered" evidence="1">
    <location>
        <begin position="214"/>
        <end position="283"/>
    </location>
</feature>
<organism evidence="2 3">
    <name type="scientific">Hondaea fermentalgiana</name>
    <dbReference type="NCBI Taxonomy" id="2315210"/>
    <lineage>
        <taxon>Eukaryota</taxon>
        <taxon>Sar</taxon>
        <taxon>Stramenopiles</taxon>
        <taxon>Bigyra</taxon>
        <taxon>Labyrinthulomycetes</taxon>
        <taxon>Thraustochytrida</taxon>
        <taxon>Thraustochytriidae</taxon>
        <taxon>Hondaea</taxon>
    </lineage>
</organism>
<dbReference type="Proteomes" id="UP000241890">
    <property type="component" value="Unassembled WGS sequence"/>
</dbReference>
<proteinExistence type="predicted"/>
<evidence type="ECO:0000313" key="3">
    <source>
        <dbReference type="Proteomes" id="UP000241890"/>
    </source>
</evidence>
<evidence type="ECO:0000313" key="2">
    <source>
        <dbReference type="EMBL" id="GBG29718.1"/>
    </source>
</evidence>
<reference evidence="2 3" key="1">
    <citation type="submission" date="2017-12" db="EMBL/GenBank/DDBJ databases">
        <title>Sequencing, de novo assembly and annotation of complete genome of a new Thraustochytrid species, strain FCC1311.</title>
        <authorList>
            <person name="Sedici K."/>
            <person name="Godart F."/>
            <person name="Aiese Cigliano R."/>
            <person name="Sanseverino W."/>
            <person name="Barakat M."/>
            <person name="Ortet P."/>
            <person name="Marechal E."/>
            <person name="Cagnac O."/>
            <person name="Amato A."/>
        </authorList>
    </citation>
    <scope>NUCLEOTIDE SEQUENCE [LARGE SCALE GENOMIC DNA]</scope>
</reference>
<accession>A0A2R5GJ15</accession>